<gene>
    <name evidence="3" type="ORF">OHK93_000895</name>
</gene>
<evidence type="ECO:0000313" key="3">
    <source>
        <dbReference type="EMBL" id="MDI1489697.1"/>
    </source>
</evidence>
<keyword evidence="4" id="KW-1185">Reference proteome</keyword>
<organism evidence="3 4">
    <name type="scientific">Ramalina farinacea</name>
    <dbReference type="NCBI Taxonomy" id="258253"/>
    <lineage>
        <taxon>Eukaryota</taxon>
        <taxon>Fungi</taxon>
        <taxon>Dikarya</taxon>
        <taxon>Ascomycota</taxon>
        <taxon>Pezizomycotina</taxon>
        <taxon>Lecanoromycetes</taxon>
        <taxon>OSLEUM clade</taxon>
        <taxon>Lecanoromycetidae</taxon>
        <taxon>Lecanorales</taxon>
        <taxon>Lecanorineae</taxon>
        <taxon>Ramalinaceae</taxon>
        <taxon>Ramalina</taxon>
    </lineage>
</organism>
<dbReference type="Proteomes" id="UP001161017">
    <property type="component" value="Unassembled WGS sequence"/>
</dbReference>
<dbReference type="InterPro" id="IPR017938">
    <property type="entry name" value="Riboflavin_synthase-like_b-brl"/>
</dbReference>
<dbReference type="PANTHER" id="PTHR42815">
    <property type="entry name" value="FAD-BINDING, PUTATIVE (AFU_ORTHOLOGUE AFUA_6G07600)-RELATED"/>
    <property type="match status" value="1"/>
</dbReference>
<proteinExistence type="predicted"/>
<accession>A0AA43QPF9</accession>
<evidence type="ECO:0000259" key="2">
    <source>
        <dbReference type="PROSITE" id="PS51384"/>
    </source>
</evidence>
<dbReference type="SUPFAM" id="SSF52343">
    <property type="entry name" value="Ferredoxin reductase-like, C-terminal NADP-linked domain"/>
    <property type="match status" value="1"/>
</dbReference>
<reference evidence="3" key="1">
    <citation type="journal article" date="2023" name="Genome Biol. Evol.">
        <title>First Whole Genome Sequence and Flow Cytometry Genome Size Data for the Lichen-Forming Fungus Ramalina farinacea (Ascomycota).</title>
        <authorList>
            <person name="Llewellyn T."/>
            <person name="Mian S."/>
            <person name="Hill R."/>
            <person name="Leitch I.J."/>
            <person name="Gaya E."/>
        </authorList>
    </citation>
    <scope>NUCLEOTIDE SEQUENCE</scope>
    <source>
        <strain evidence="3">LIQ254RAFAR</strain>
    </source>
</reference>
<dbReference type="Gene3D" id="2.40.30.10">
    <property type="entry name" value="Translation factors"/>
    <property type="match status" value="1"/>
</dbReference>
<dbReference type="InterPro" id="IPR039261">
    <property type="entry name" value="FNR_nucleotide-bd"/>
</dbReference>
<dbReference type="GO" id="GO:0016491">
    <property type="term" value="F:oxidoreductase activity"/>
    <property type="evidence" value="ECO:0007669"/>
    <property type="project" value="InterPro"/>
</dbReference>
<dbReference type="SUPFAM" id="SSF63380">
    <property type="entry name" value="Riboflavin synthase domain-like"/>
    <property type="match status" value="1"/>
</dbReference>
<feature type="domain" description="FAD-binding FR-type" evidence="2">
    <location>
        <begin position="341"/>
        <end position="486"/>
    </location>
</feature>
<dbReference type="PANTHER" id="PTHR42815:SF2">
    <property type="entry name" value="FAD-BINDING, PUTATIVE (AFU_ORTHOLOGUE AFUA_6G07600)-RELATED"/>
    <property type="match status" value="1"/>
</dbReference>
<evidence type="ECO:0000313" key="4">
    <source>
        <dbReference type="Proteomes" id="UP001161017"/>
    </source>
</evidence>
<feature type="region of interest" description="Disordered" evidence="1">
    <location>
        <begin position="412"/>
        <end position="441"/>
    </location>
</feature>
<dbReference type="InterPro" id="IPR017927">
    <property type="entry name" value="FAD-bd_FR_type"/>
</dbReference>
<dbReference type="PROSITE" id="PS51384">
    <property type="entry name" value="FAD_FR"/>
    <property type="match status" value="1"/>
</dbReference>
<sequence>MEEWHDGVDKMHKLMNVPDRGDPTKPGLSAHAQRLLHMSSLLAIGTTDDEGRPWTTLLGGEQGFARSLGQSIVGVRALADSDHDPVLRTLLAQPRLSTPGEYETAREFSALGIHLASRDRVKLQGRLLGGSRVGNESILNTSQDEAIEVQMALAIEGSLGNCPKYLNKKDIVLAVPQPVPLPATLPLSQPALDLLAKADTIFITSHHPSHMSTNHRGGPPGFIRVECNDSQSVILAYPEYSGNRLYQTLGNLILDPRAGIVVPDFDTGNVLYISGTTKIIFGKDASRLLPRSNLAVQIRVDAAKFVHKGLGFRGLPGQRSPYNPPVRYLTTERPATNPDSPTTSTATLLSRTLLTPTIARFRFRLSEPANHAWTAGQYVALSFEDELSGGYAHSDDEDPRSLNDDYVRTFTVSSPPPPSCASRHHQAGMAGGRELAKEGRLPPVPNDEFEITIRNVGTVTRFLFNTNIRAGLAVPLRGFGGSFAIKQDDAAKGIITPFVAGGIGITPLLAQLPSLDLSRLLVLWTVNSRDVGLVVDTMRRHPGLGKRMRVFVSGEPLSKSWGAGEIDGEAIPEGVFERRRMVREVIVGMREEVGDTWYICAGTGLRKQLLEWLEGKTAVYEDFDY</sequence>
<comment type="caution">
    <text evidence="3">The sequence shown here is derived from an EMBL/GenBank/DDBJ whole genome shotgun (WGS) entry which is preliminary data.</text>
</comment>
<protein>
    <recommendedName>
        <fullName evidence="2">FAD-binding FR-type domain-containing protein</fullName>
    </recommendedName>
</protein>
<name>A0AA43QPF9_9LECA</name>
<dbReference type="EMBL" id="JAPUFD010000010">
    <property type="protein sequence ID" value="MDI1489697.1"/>
    <property type="molecule type" value="Genomic_DNA"/>
</dbReference>
<evidence type="ECO:0000256" key="1">
    <source>
        <dbReference type="SAM" id="MobiDB-lite"/>
    </source>
</evidence>
<dbReference type="AlphaFoldDB" id="A0AA43QPF9"/>